<evidence type="ECO:0000313" key="1">
    <source>
        <dbReference type="EMBL" id="OAP18852.1"/>
    </source>
</evidence>
<dbReference type="EMBL" id="LUHQ01000001">
    <property type="protein sequence ID" value="OAP18852.1"/>
    <property type="molecule type" value="Genomic_DNA"/>
</dbReference>
<accession>A0A178WP23</accession>
<proteinExistence type="predicted"/>
<reference evidence="2" key="1">
    <citation type="journal article" date="2016" name="Proc. Natl. Acad. Sci. U.S.A.">
        <title>Chromosome-level assembly of Arabidopsis thaliana Ler reveals the extent of translocation and inversion polymorphisms.</title>
        <authorList>
            <person name="Zapata L."/>
            <person name="Ding J."/>
            <person name="Willing E.M."/>
            <person name="Hartwig B."/>
            <person name="Bezdan D."/>
            <person name="Jiao W.B."/>
            <person name="Patel V."/>
            <person name="Velikkakam James G."/>
            <person name="Koornneef M."/>
            <person name="Ossowski S."/>
            <person name="Schneeberger K."/>
        </authorList>
    </citation>
    <scope>NUCLEOTIDE SEQUENCE [LARGE SCALE GENOMIC DNA]</scope>
    <source>
        <strain evidence="2">cv. Landsberg erecta</strain>
    </source>
</reference>
<gene>
    <name evidence="1" type="ordered locus">AXX17_At1g02810</name>
</gene>
<dbReference type="Proteomes" id="UP000078284">
    <property type="component" value="Chromosome 1"/>
</dbReference>
<comment type="caution">
    <text evidence="1">The sequence shown here is derived from an EMBL/GenBank/DDBJ whole genome shotgun (WGS) entry which is preliminary data.</text>
</comment>
<evidence type="ECO:0000313" key="2">
    <source>
        <dbReference type="Proteomes" id="UP000078284"/>
    </source>
</evidence>
<protein>
    <submittedName>
        <fullName evidence="1">Uncharacterized protein</fullName>
    </submittedName>
</protein>
<dbReference type="AlphaFoldDB" id="A0A178WP23"/>
<name>A0A178WP23_ARATH</name>
<sequence length="50" mass="5753">MSLVEYCGSNCSLDQRRRSHYMASLNNLLPCWGTWSVRLMVPSSLPSYKN</sequence>
<organism evidence="1 2">
    <name type="scientific">Arabidopsis thaliana</name>
    <name type="common">Mouse-ear cress</name>
    <dbReference type="NCBI Taxonomy" id="3702"/>
    <lineage>
        <taxon>Eukaryota</taxon>
        <taxon>Viridiplantae</taxon>
        <taxon>Streptophyta</taxon>
        <taxon>Embryophyta</taxon>
        <taxon>Tracheophyta</taxon>
        <taxon>Spermatophyta</taxon>
        <taxon>Magnoliopsida</taxon>
        <taxon>eudicotyledons</taxon>
        <taxon>Gunneridae</taxon>
        <taxon>Pentapetalae</taxon>
        <taxon>rosids</taxon>
        <taxon>malvids</taxon>
        <taxon>Brassicales</taxon>
        <taxon>Brassicaceae</taxon>
        <taxon>Camelineae</taxon>
        <taxon>Arabidopsis</taxon>
    </lineage>
</organism>